<reference evidence="1" key="1">
    <citation type="submission" date="2022-07" db="EMBL/GenBank/DDBJ databases">
        <title>Phylogenomic reconstructions and comparative analyses of Kickxellomycotina fungi.</title>
        <authorList>
            <person name="Reynolds N.K."/>
            <person name="Stajich J.E."/>
            <person name="Barry K."/>
            <person name="Grigoriev I.V."/>
            <person name="Crous P."/>
            <person name="Smith M.E."/>
        </authorList>
    </citation>
    <scope>NUCLEOTIDE SEQUENCE</scope>
    <source>
        <strain evidence="1">CBS 102833</strain>
    </source>
</reference>
<proteinExistence type="predicted"/>
<evidence type="ECO:0000313" key="1">
    <source>
        <dbReference type="EMBL" id="KAJ2811466.1"/>
    </source>
</evidence>
<dbReference type="Proteomes" id="UP001140096">
    <property type="component" value="Unassembled WGS sequence"/>
</dbReference>
<protein>
    <submittedName>
        <fullName evidence="1">Uncharacterized protein</fullName>
    </submittedName>
</protein>
<sequence>MRTFALLSLLAACAVAAPMLAMRQLPGNNVNGATAMSHPDINNGEKIEGSIEDSESMNGAIISNPIGNTLTRVNQNTNVHDNTILNPNVNSASNTEGDVVVGNGNQVFPALGHGGHIVFRRQVPGSSVNGATANSHPVVNNGASTEGALRADNSANGATVVNPVGNSLTQANSNQEVADNVFENPNWNQISGNNGPAMAGNNNIFVPVNNEAGAIQIDNGDLINAALMGNLGGRW</sequence>
<dbReference type="EMBL" id="JANBUP010000433">
    <property type="protein sequence ID" value="KAJ2811466.1"/>
    <property type="molecule type" value="Genomic_DNA"/>
</dbReference>
<comment type="caution">
    <text evidence="1">The sequence shown here is derived from an EMBL/GenBank/DDBJ whole genome shotgun (WGS) entry which is preliminary data.</text>
</comment>
<accession>A0ACC1LLY4</accession>
<gene>
    <name evidence="1" type="ORF">H4S07_002049</name>
</gene>
<evidence type="ECO:0000313" key="2">
    <source>
        <dbReference type="Proteomes" id="UP001140096"/>
    </source>
</evidence>
<name>A0ACC1LLY4_9FUNG</name>
<organism evidence="1 2">
    <name type="scientific">Coemansia furcata</name>
    <dbReference type="NCBI Taxonomy" id="417177"/>
    <lineage>
        <taxon>Eukaryota</taxon>
        <taxon>Fungi</taxon>
        <taxon>Fungi incertae sedis</taxon>
        <taxon>Zoopagomycota</taxon>
        <taxon>Kickxellomycotina</taxon>
        <taxon>Kickxellomycetes</taxon>
        <taxon>Kickxellales</taxon>
        <taxon>Kickxellaceae</taxon>
        <taxon>Coemansia</taxon>
    </lineage>
</organism>
<keyword evidence="2" id="KW-1185">Reference proteome</keyword>